<dbReference type="GO" id="GO:0005829">
    <property type="term" value="C:cytosol"/>
    <property type="evidence" value="ECO:0007669"/>
    <property type="project" value="TreeGrafter"/>
</dbReference>
<dbReference type="PANTHER" id="PTHR11815">
    <property type="entry name" value="SUCCINYL-COA SYNTHETASE BETA CHAIN"/>
    <property type="match status" value="1"/>
</dbReference>
<feature type="binding site" evidence="7">
    <location>
        <position position="221"/>
    </location>
    <ligand>
        <name>Mg(2+)</name>
        <dbReference type="ChEBI" id="CHEBI:18420"/>
    </ligand>
</feature>
<dbReference type="Gene3D" id="3.30.1490.20">
    <property type="entry name" value="ATP-grasp fold, A domain"/>
    <property type="match status" value="1"/>
</dbReference>
<dbReference type="GO" id="GO:0005524">
    <property type="term" value="F:ATP binding"/>
    <property type="evidence" value="ECO:0007669"/>
    <property type="project" value="UniProtKB-UniRule"/>
</dbReference>
<gene>
    <name evidence="7 10" type="primary">sucC</name>
    <name evidence="10" type="ORF">ASNER_207</name>
</gene>
<name>L7VN29_9FLAO</name>
<feature type="binding site" evidence="7">
    <location>
        <position position="207"/>
    </location>
    <ligand>
        <name>Mg(2+)</name>
        <dbReference type="ChEBI" id="CHEBI:18420"/>
    </ligand>
</feature>
<dbReference type="PATRIC" id="fig|1133592.3.peg.192"/>
<comment type="function">
    <text evidence="7">Succinyl-CoA synthetase functions in the citric acid cycle (TCA), coupling the hydrolysis of succinyl-CoA to the synthesis of either ATP or GTP and thus represents the only step of substrate-level phosphorylation in the TCA. The beta subunit provides nucleotide specificity of the enzyme and binds the substrate succinate, while the binding sites for coenzyme A and phosphate are found in the alpha subunit.</text>
</comment>
<evidence type="ECO:0000256" key="1">
    <source>
        <dbReference type="ARBA" id="ARBA00009182"/>
    </source>
</evidence>
<keyword evidence="11" id="KW-1185">Reference proteome</keyword>
<dbReference type="InterPro" id="IPR017866">
    <property type="entry name" value="Succ-CoA_synthase_bsu_CS"/>
</dbReference>
<evidence type="ECO:0000256" key="4">
    <source>
        <dbReference type="ARBA" id="ARBA00022723"/>
    </source>
</evidence>
<feature type="binding site" evidence="7">
    <location>
        <position position="103"/>
    </location>
    <ligand>
        <name>ATP</name>
        <dbReference type="ChEBI" id="CHEBI:30616"/>
    </ligand>
</feature>
<dbReference type="AlphaFoldDB" id="L7VN29"/>
<dbReference type="HOGENOM" id="CLU_037430_0_2_10"/>
<evidence type="ECO:0000256" key="6">
    <source>
        <dbReference type="ARBA" id="ARBA00022842"/>
    </source>
</evidence>
<proteinExistence type="inferred from homology"/>
<feature type="binding site" evidence="7">
    <location>
        <position position="271"/>
    </location>
    <ligand>
        <name>substrate</name>
        <note>ligand shared with subunit alpha</note>
    </ligand>
</feature>
<protein>
    <recommendedName>
        <fullName evidence="7">Succinate--CoA ligase [ADP-forming] subunit beta</fullName>
        <ecNumber evidence="7">6.2.1.5</ecNumber>
    </recommendedName>
    <alternativeName>
        <fullName evidence="7">Succinyl-CoA synthetase subunit beta</fullName>
        <shortName evidence="7">SCS-beta</shortName>
    </alternativeName>
</protein>
<feature type="binding site" evidence="7">
    <location>
        <position position="50"/>
    </location>
    <ligand>
        <name>ATP</name>
        <dbReference type="ChEBI" id="CHEBI:30616"/>
    </ligand>
</feature>
<keyword evidence="4 7" id="KW-0479">Metal-binding</keyword>
<dbReference type="HAMAP" id="MF_00558">
    <property type="entry name" value="Succ_CoA_beta"/>
    <property type="match status" value="1"/>
</dbReference>
<dbReference type="Gene3D" id="3.30.470.20">
    <property type="entry name" value="ATP-grasp fold, B domain"/>
    <property type="match status" value="1"/>
</dbReference>
<dbReference type="GO" id="GO:0042709">
    <property type="term" value="C:succinate-CoA ligase complex"/>
    <property type="evidence" value="ECO:0007669"/>
    <property type="project" value="UniProtKB-ARBA"/>
</dbReference>
<dbReference type="EMBL" id="CP003263">
    <property type="protein sequence ID" value="AGC66963.1"/>
    <property type="molecule type" value="Genomic_DNA"/>
</dbReference>
<organism evidence="10 11">
    <name type="scientific">Candidatus Uzinura diaspidicola str. ASNER</name>
    <dbReference type="NCBI Taxonomy" id="1133592"/>
    <lineage>
        <taxon>Bacteria</taxon>
        <taxon>Pseudomonadati</taxon>
        <taxon>Bacteroidota</taxon>
        <taxon>Flavobacteriia</taxon>
        <taxon>Flavobacteriales</taxon>
        <taxon>Candidatus Uzinura</taxon>
    </lineage>
</organism>
<feature type="binding site" evidence="7">
    <location>
        <position position="118"/>
    </location>
    <ligand>
        <name>ATP</name>
        <dbReference type="ChEBI" id="CHEBI:30616"/>
    </ligand>
</feature>
<dbReference type="Proteomes" id="UP000011174">
    <property type="component" value="Chromosome"/>
</dbReference>
<comment type="subunit">
    <text evidence="7">Heterotetramer of two alpha and two beta subunits.</text>
</comment>
<sequence length="396" mass="43998">MNLYEYQGKNIFCSSRIRTPVGIVVETPEQAVIAAEKIYKNTFSNIWVVKAQIYAGGRSKAGGVKIAKSLEEISKISAEILGTYLITIQTSKKGNLVRKVLIEQYVYFLGEEDEIPKEYYLSILIDRSKGKTVIIYSLKGGIDIEEVAKNEQEKIFVEEIDPLFGIQKFQIRKIAFNLALESKQFKDFITSLYKAYKYSDASLVEINPLLKTSNNKIMAVDAKVALDANAFYRHMNYSYLHNLEEDPLEVVANDSGLNFVKLYGNVGCMVNGAGLAMATMDIIKFSGGNPANFLDIGGTADSKRVEKAIRLLIKDENVSAIFINIFGGIVRCDLVAEGILLAYQGGLNLHVPLIVRLHGTNYKKAKKILDEIGLKVITVVTLKQAAEKINEVLSLS</sequence>
<dbReference type="Pfam" id="PF00549">
    <property type="entry name" value="Ligase_CoA"/>
    <property type="match status" value="1"/>
</dbReference>
<comment type="similarity">
    <text evidence="1 7">Belongs to the succinate/malate CoA ligase beta subunit family.</text>
</comment>
<evidence type="ECO:0000259" key="9">
    <source>
        <dbReference type="Pfam" id="PF08442"/>
    </source>
</evidence>
<dbReference type="PANTHER" id="PTHR11815:SF10">
    <property type="entry name" value="SUCCINATE--COA LIGASE [GDP-FORMING] SUBUNIT BETA, MITOCHONDRIAL"/>
    <property type="match status" value="1"/>
</dbReference>
<keyword evidence="6 7" id="KW-0460">Magnesium</keyword>
<dbReference type="GO" id="GO:0006104">
    <property type="term" value="P:succinyl-CoA metabolic process"/>
    <property type="evidence" value="ECO:0007669"/>
    <property type="project" value="TreeGrafter"/>
</dbReference>
<dbReference type="FunFam" id="3.30.470.20:FF:000002">
    <property type="entry name" value="Succinate--CoA ligase [ADP-forming] subunit beta"/>
    <property type="match status" value="1"/>
</dbReference>
<comment type="caution">
    <text evidence="7">Lacks conserved residue(s) required for the propagation of feature annotation.</text>
</comment>
<dbReference type="InterPro" id="IPR013815">
    <property type="entry name" value="ATP_grasp_subdomain_1"/>
</dbReference>
<dbReference type="InterPro" id="IPR005811">
    <property type="entry name" value="SUCC_ACL_C"/>
</dbReference>
<dbReference type="NCBIfam" id="NF001913">
    <property type="entry name" value="PRK00696.1"/>
    <property type="match status" value="1"/>
</dbReference>
<keyword evidence="7" id="KW-0067">ATP-binding</keyword>
<feature type="binding site" evidence="7">
    <location>
        <position position="106"/>
    </location>
    <ligand>
        <name>ATP</name>
        <dbReference type="ChEBI" id="CHEBI:30616"/>
    </ligand>
</feature>
<dbReference type="InterPro" id="IPR016102">
    <property type="entry name" value="Succinyl-CoA_synth-like"/>
</dbReference>
<comment type="catalytic activity">
    <reaction evidence="7">
        <text>succinate + ATP + CoA = succinyl-CoA + ADP + phosphate</text>
        <dbReference type="Rhea" id="RHEA:17661"/>
        <dbReference type="ChEBI" id="CHEBI:30031"/>
        <dbReference type="ChEBI" id="CHEBI:30616"/>
        <dbReference type="ChEBI" id="CHEBI:43474"/>
        <dbReference type="ChEBI" id="CHEBI:57287"/>
        <dbReference type="ChEBI" id="CHEBI:57292"/>
        <dbReference type="ChEBI" id="CHEBI:456216"/>
        <dbReference type="EC" id="6.2.1.5"/>
    </reaction>
</comment>
<dbReference type="OrthoDB" id="9802602at2"/>
<feature type="binding site" evidence="7">
    <location>
        <begin position="328"/>
        <end position="330"/>
    </location>
    <ligand>
        <name>substrate</name>
        <note>ligand shared with subunit alpha</note>
    </ligand>
</feature>
<dbReference type="InterPro" id="IPR013650">
    <property type="entry name" value="ATP-grasp_succ-CoA_synth-type"/>
</dbReference>
<dbReference type="SUPFAM" id="SSF52210">
    <property type="entry name" value="Succinyl-CoA synthetase domains"/>
    <property type="match status" value="1"/>
</dbReference>
<dbReference type="GO" id="GO:0004776">
    <property type="term" value="F:succinate-CoA ligase (GDP-forming) activity"/>
    <property type="evidence" value="ECO:0007669"/>
    <property type="project" value="RHEA"/>
</dbReference>
<evidence type="ECO:0000313" key="10">
    <source>
        <dbReference type="EMBL" id="AGC66963.1"/>
    </source>
</evidence>
<comment type="catalytic activity">
    <reaction evidence="7">
        <text>GTP + succinate + CoA = succinyl-CoA + GDP + phosphate</text>
        <dbReference type="Rhea" id="RHEA:22120"/>
        <dbReference type="ChEBI" id="CHEBI:30031"/>
        <dbReference type="ChEBI" id="CHEBI:37565"/>
        <dbReference type="ChEBI" id="CHEBI:43474"/>
        <dbReference type="ChEBI" id="CHEBI:57287"/>
        <dbReference type="ChEBI" id="CHEBI:57292"/>
        <dbReference type="ChEBI" id="CHEBI:58189"/>
    </reaction>
</comment>
<dbReference type="NCBIfam" id="TIGR01016">
    <property type="entry name" value="sucCoAbeta"/>
    <property type="match status" value="1"/>
</dbReference>
<dbReference type="Gene3D" id="3.40.50.261">
    <property type="entry name" value="Succinyl-CoA synthetase domains"/>
    <property type="match status" value="1"/>
</dbReference>
<keyword evidence="2 7" id="KW-0816">Tricarboxylic acid cycle</keyword>
<dbReference type="GO" id="GO:0004775">
    <property type="term" value="F:succinate-CoA ligase (ADP-forming) activity"/>
    <property type="evidence" value="ECO:0007669"/>
    <property type="project" value="UniProtKB-UniRule"/>
</dbReference>
<dbReference type="PROSITE" id="PS01217">
    <property type="entry name" value="SUCCINYL_COA_LIG_3"/>
    <property type="match status" value="1"/>
</dbReference>
<dbReference type="InterPro" id="IPR005809">
    <property type="entry name" value="Succ_CoA_ligase-like_bsu"/>
</dbReference>
<dbReference type="GO" id="GO:0006099">
    <property type="term" value="P:tricarboxylic acid cycle"/>
    <property type="evidence" value="ECO:0007669"/>
    <property type="project" value="UniProtKB-UniRule"/>
</dbReference>
<feature type="domain" description="ATP-grasp fold succinyl-CoA synthetase-type" evidence="9">
    <location>
        <begin position="2"/>
        <end position="210"/>
    </location>
</feature>
<dbReference type="KEGG" id="udi:ASNER_207"/>
<dbReference type="Pfam" id="PF08442">
    <property type="entry name" value="ATP-grasp_2"/>
    <property type="match status" value="1"/>
</dbReference>
<feature type="domain" description="ATP-citrate synthase/succinyl-CoA ligase C-terminal" evidence="8">
    <location>
        <begin position="269"/>
        <end position="388"/>
    </location>
</feature>
<dbReference type="STRING" id="1133592.ASNER_207"/>
<dbReference type="SUPFAM" id="SSF56059">
    <property type="entry name" value="Glutathione synthetase ATP-binding domain-like"/>
    <property type="match status" value="1"/>
</dbReference>
<dbReference type="PIRSF" id="PIRSF001554">
    <property type="entry name" value="SucCS_beta"/>
    <property type="match status" value="1"/>
</dbReference>
<keyword evidence="5 7" id="KW-0547">Nucleotide-binding</keyword>
<reference evidence="10 11" key="1">
    <citation type="journal article" date="2013" name="Environ. Microbiol.">
        <title>The nutrient supplying capabilities of Uzinura, an endosymbiont of armoured scale insects.</title>
        <authorList>
            <person name="Sabree Z.L."/>
            <person name="Huang C.Y."/>
            <person name="Okusu A."/>
            <person name="Moran N.A."/>
            <person name="Normark B.B."/>
        </authorList>
    </citation>
    <scope>NUCLEOTIDE SEQUENCE [LARGE SCALE GENOMIC DNA]</scope>
    <source>
        <strain evidence="10 11">ASNER</strain>
    </source>
</reference>
<evidence type="ECO:0000259" key="8">
    <source>
        <dbReference type="Pfam" id="PF00549"/>
    </source>
</evidence>
<keyword evidence="3 7" id="KW-0436">Ligase</keyword>
<evidence type="ECO:0000256" key="3">
    <source>
        <dbReference type="ARBA" id="ARBA00022598"/>
    </source>
</evidence>
<accession>L7VN29</accession>
<dbReference type="GO" id="GO:0000287">
    <property type="term" value="F:magnesium ion binding"/>
    <property type="evidence" value="ECO:0007669"/>
    <property type="project" value="UniProtKB-UniRule"/>
</dbReference>
<dbReference type="FunFam" id="3.30.1490.20:FF:000002">
    <property type="entry name" value="Succinate--CoA ligase [ADP-forming] subunit beta"/>
    <property type="match status" value="1"/>
</dbReference>
<evidence type="ECO:0000256" key="5">
    <source>
        <dbReference type="ARBA" id="ARBA00022741"/>
    </source>
</evidence>
<evidence type="ECO:0000256" key="2">
    <source>
        <dbReference type="ARBA" id="ARBA00022532"/>
    </source>
</evidence>
<dbReference type="UniPathway" id="UPA00223">
    <property type="reaction ID" value="UER00999"/>
</dbReference>
<evidence type="ECO:0000256" key="7">
    <source>
        <dbReference type="HAMAP-Rule" id="MF_00558"/>
    </source>
</evidence>
<dbReference type="FunFam" id="3.40.50.261:FF:000001">
    <property type="entry name" value="Succinate--CoA ligase [ADP-forming] subunit beta"/>
    <property type="match status" value="1"/>
</dbReference>
<evidence type="ECO:0000313" key="11">
    <source>
        <dbReference type="Proteomes" id="UP000011174"/>
    </source>
</evidence>
<comment type="pathway">
    <text evidence="7">Carbohydrate metabolism; tricarboxylic acid cycle; succinate from succinyl-CoA (ligase route): step 1/1.</text>
</comment>
<comment type="cofactor">
    <cofactor evidence="7">
        <name>Mg(2+)</name>
        <dbReference type="ChEBI" id="CHEBI:18420"/>
    </cofactor>
    <text evidence="7">Binds 1 Mg(2+) ion per subunit.</text>
</comment>
<dbReference type="EC" id="6.2.1.5" evidence="7"/>